<dbReference type="AlphaFoldDB" id="A0AAW5CN39"/>
<dbReference type="GeneID" id="93502858"/>
<organism evidence="2 4">
    <name type="scientific">Odoribacter splanchnicus</name>
    <dbReference type="NCBI Taxonomy" id="28118"/>
    <lineage>
        <taxon>Bacteria</taxon>
        <taxon>Pseudomonadati</taxon>
        <taxon>Bacteroidota</taxon>
        <taxon>Bacteroidia</taxon>
        <taxon>Bacteroidales</taxon>
        <taxon>Odoribacteraceae</taxon>
        <taxon>Odoribacter</taxon>
    </lineage>
</organism>
<dbReference type="Proteomes" id="UP001212263">
    <property type="component" value="Unassembled WGS sequence"/>
</dbReference>
<evidence type="ECO:0000313" key="4">
    <source>
        <dbReference type="Proteomes" id="UP001199750"/>
    </source>
</evidence>
<protein>
    <submittedName>
        <fullName evidence="2">Discoidin domain-containing protein</fullName>
    </submittedName>
</protein>
<dbReference type="PROSITE" id="PS50022">
    <property type="entry name" value="FA58C_3"/>
    <property type="match status" value="1"/>
</dbReference>
<dbReference type="SUPFAM" id="SSF49785">
    <property type="entry name" value="Galactose-binding domain-like"/>
    <property type="match status" value="1"/>
</dbReference>
<reference evidence="2" key="1">
    <citation type="submission" date="2022-01" db="EMBL/GenBank/DDBJ databases">
        <title>Collection of gut derived symbiotic bacterial strains cultured from healthy donors.</title>
        <authorList>
            <person name="Lin H."/>
            <person name="Kohout C."/>
            <person name="Waligurski E."/>
            <person name="Pamer E.G."/>
        </authorList>
    </citation>
    <scope>NUCLEOTIDE SEQUENCE</scope>
    <source>
        <strain evidence="2">DFI.1.149</strain>
    </source>
</reference>
<evidence type="ECO:0000259" key="1">
    <source>
        <dbReference type="PROSITE" id="PS50022"/>
    </source>
</evidence>
<dbReference type="InterPro" id="IPR000421">
    <property type="entry name" value="FA58C"/>
</dbReference>
<comment type="caution">
    <text evidence="2">The sequence shown here is derived from an EMBL/GenBank/DDBJ whole genome shotgun (WGS) entry which is preliminary data.</text>
</comment>
<name>A0AAW5CN39_9BACT</name>
<reference evidence="3" key="2">
    <citation type="submission" date="2023-01" db="EMBL/GenBank/DDBJ databases">
        <title>Human gut microbiome strain richness.</title>
        <authorList>
            <person name="Chen-Liaw A."/>
        </authorList>
    </citation>
    <scope>NUCLEOTIDE SEQUENCE</scope>
    <source>
        <strain evidence="3">RTP21484st1_B7_RTP21484_190118</strain>
    </source>
</reference>
<sequence>MTDLGEVTEVTGFRYLPRAEANLPGMIKDYRIFVKTEPFKY</sequence>
<dbReference type="EMBL" id="JAKNDN010000100">
    <property type="protein sequence ID" value="MCG4962385.1"/>
    <property type="molecule type" value="Genomic_DNA"/>
</dbReference>
<gene>
    <name evidence="2" type="ORF">L0P03_21470</name>
    <name evidence="3" type="ORF">PN645_19115</name>
</gene>
<dbReference type="Proteomes" id="UP001199750">
    <property type="component" value="Unassembled WGS sequence"/>
</dbReference>
<feature type="domain" description="F5/8 type C" evidence="1">
    <location>
        <begin position="1"/>
        <end position="41"/>
    </location>
</feature>
<accession>A0AAW5CN39</accession>
<proteinExistence type="predicted"/>
<dbReference type="RefSeq" id="WP_147347810.1">
    <property type="nucleotide sequence ID" value="NZ_JABWDG010000129.1"/>
</dbReference>
<dbReference type="InterPro" id="IPR008979">
    <property type="entry name" value="Galactose-bd-like_sf"/>
</dbReference>
<evidence type="ECO:0000313" key="3">
    <source>
        <dbReference type="EMBL" id="MDB9225085.1"/>
    </source>
</evidence>
<evidence type="ECO:0000313" key="2">
    <source>
        <dbReference type="EMBL" id="MCG4962385.1"/>
    </source>
</evidence>
<dbReference type="EMBL" id="JAQMRD010000049">
    <property type="protein sequence ID" value="MDB9225085.1"/>
    <property type="molecule type" value="Genomic_DNA"/>
</dbReference>
<dbReference type="Gene3D" id="2.60.120.260">
    <property type="entry name" value="Galactose-binding domain-like"/>
    <property type="match status" value="1"/>
</dbReference>